<name>A0A9Q0Q631_9ROSI</name>
<proteinExistence type="predicted"/>
<accession>A0A9Q0Q631</accession>
<dbReference type="Gene3D" id="1.25.40.10">
    <property type="entry name" value="Tetratricopeptide repeat domain"/>
    <property type="match status" value="1"/>
</dbReference>
<evidence type="ECO:0000313" key="1">
    <source>
        <dbReference type="EMBL" id="KAJ6700507.1"/>
    </source>
</evidence>
<protein>
    <submittedName>
        <fullName evidence="1">Uncharacterized protein</fullName>
    </submittedName>
</protein>
<dbReference type="Proteomes" id="UP001151752">
    <property type="component" value="Chromosome 1"/>
</dbReference>
<reference evidence="1" key="2">
    <citation type="journal article" date="2023" name="Int. J. Mol. Sci.">
        <title>De Novo Assembly and Annotation of 11 Diverse Shrub Willow (Salix) Genomes Reveals Novel Gene Organization in Sex-Linked Regions.</title>
        <authorList>
            <person name="Hyden B."/>
            <person name="Feng K."/>
            <person name="Yates T.B."/>
            <person name="Jawdy S."/>
            <person name="Cereghino C."/>
            <person name="Smart L.B."/>
            <person name="Muchero W."/>
        </authorList>
    </citation>
    <scope>NUCLEOTIDE SEQUENCE</scope>
    <source>
        <tissue evidence="1">Shoot tip</tissue>
    </source>
</reference>
<gene>
    <name evidence="1" type="ORF">OIU74_011948</name>
</gene>
<evidence type="ECO:0000313" key="2">
    <source>
        <dbReference type="Proteomes" id="UP001151752"/>
    </source>
</evidence>
<sequence>MLAGHLQNGFSEEGSEFLSWHDQNWSQPNETTWITFISSCSLHGDPFLAPGTCFLCPNCLSYMFQMFLRRCQKGMLFMELNGYRYAQTGQSAIGIELFIEHRDSKPDEVTMVSVISSYGHLGALELNRGHAEVVSETMKKECRRKLDGAG</sequence>
<comment type="caution">
    <text evidence="1">The sequence shown here is derived from an EMBL/GenBank/DDBJ whole genome shotgun (WGS) entry which is preliminary data.</text>
</comment>
<keyword evidence="2" id="KW-1185">Reference proteome</keyword>
<organism evidence="1 2">
    <name type="scientific">Salix koriyanagi</name>
    <dbReference type="NCBI Taxonomy" id="2511006"/>
    <lineage>
        <taxon>Eukaryota</taxon>
        <taxon>Viridiplantae</taxon>
        <taxon>Streptophyta</taxon>
        <taxon>Embryophyta</taxon>
        <taxon>Tracheophyta</taxon>
        <taxon>Spermatophyta</taxon>
        <taxon>Magnoliopsida</taxon>
        <taxon>eudicotyledons</taxon>
        <taxon>Gunneridae</taxon>
        <taxon>Pentapetalae</taxon>
        <taxon>rosids</taxon>
        <taxon>fabids</taxon>
        <taxon>Malpighiales</taxon>
        <taxon>Salicaceae</taxon>
        <taxon>Saliceae</taxon>
        <taxon>Salix</taxon>
    </lineage>
</organism>
<reference evidence="1" key="1">
    <citation type="submission" date="2022-11" db="EMBL/GenBank/DDBJ databases">
        <authorList>
            <person name="Hyden B.L."/>
            <person name="Feng K."/>
            <person name="Yates T."/>
            <person name="Jawdy S."/>
            <person name="Smart L.B."/>
            <person name="Muchero W."/>
        </authorList>
    </citation>
    <scope>NUCLEOTIDE SEQUENCE</scope>
    <source>
        <tissue evidence="1">Shoot tip</tissue>
    </source>
</reference>
<dbReference type="EMBL" id="JAPFFM010000016">
    <property type="protein sequence ID" value="KAJ6700507.1"/>
    <property type="molecule type" value="Genomic_DNA"/>
</dbReference>
<dbReference type="AlphaFoldDB" id="A0A9Q0Q631"/>
<dbReference type="InterPro" id="IPR011990">
    <property type="entry name" value="TPR-like_helical_dom_sf"/>
</dbReference>